<dbReference type="AlphaFoldDB" id="A0A6B3SQS6"/>
<comment type="caution">
    <text evidence="1">The sequence shown here is derived from an EMBL/GenBank/DDBJ whole genome shotgun (WGS) entry which is preliminary data.</text>
</comment>
<gene>
    <name evidence="1" type="ORF">G3574_11295</name>
</gene>
<sequence length="392" mass="44724">MRNTFRRRPENLRVGVSIVVRKGDQSLWENGIFQNCLYLVMLLMRSPRVAQAYLVAAGGDGDPQDAHAFAEDAPVPIIDLRQAGETLDVMIEMSAQLPAEWINDFRRQGGKIIAAHVGNDYVIDVERMNFDKAPGMLVNGAPYHEIWTLPQHLKTCAPYYQAAFRAPVRVMPHLWSPVVLNRAVARLPADQQFGYQPGRKHWRLAMFEPNICMVKTSFIPMLCCDVAHRMRPDFIEHVWVYNTFHLRTHPSFVMFANSLDITKHGLASFEGRFPLYQVMAQNVDAVVSHHWENGQNYLYYEALHGGYPLIHNSEFIADCGYYYPGFDCELGGLAILRALAEHDAALDDYRRRAHKLLAGLDPGNEENVRAYTEAILRLYEREESTVARQAGY</sequence>
<dbReference type="InterPro" id="IPR021234">
    <property type="entry name" value="DUF2827"/>
</dbReference>
<reference evidence="1 2" key="1">
    <citation type="submission" date="2020-02" db="EMBL/GenBank/DDBJ databases">
        <authorList>
            <person name="Kim M.K."/>
        </authorList>
    </citation>
    <scope>NUCLEOTIDE SEQUENCE [LARGE SCALE GENOMIC DNA]</scope>
    <source>
        <strain evidence="1 2">17J57-3</strain>
    </source>
</reference>
<evidence type="ECO:0000313" key="2">
    <source>
        <dbReference type="Proteomes" id="UP000482155"/>
    </source>
</evidence>
<organism evidence="1 2">
    <name type="scientific">Noviherbaspirillum galbum</name>
    <dbReference type="NCBI Taxonomy" id="2709383"/>
    <lineage>
        <taxon>Bacteria</taxon>
        <taxon>Pseudomonadati</taxon>
        <taxon>Pseudomonadota</taxon>
        <taxon>Betaproteobacteria</taxon>
        <taxon>Burkholderiales</taxon>
        <taxon>Oxalobacteraceae</taxon>
        <taxon>Noviherbaspirillum</taxon>
    </lineage>
</organism>
<dbReference type="EMBL" id="JAAIVB010000037">
    <property type="protein sequence ID" value="NEX61665.1"/>
    <property type="molecule type" value="Genomic_DNA"/>
</dbReference>
<dbReference type="RefSeq" id="WP_163963095.1">
    <property type="nucleotide sequence ID" value="NZ_JAAIVB010000037.1"/>
</dbReference>
<evidence type="ECO:0000313" key="1">
    <source>
        <dbReference type="EMBL" id="NEX61665.1"/>
    </source>
</evidence>
<protein>
    <submittedName>
        <fullName evidence="1">DUF2827 domain-containing protein</fullName>
    </submittedName>
</protein>
<keyword evidence="2" id="KW-1185">Reference proteome</keyword>
<dbReference type="Pfam" id="PF10933">
    <property type="entry name" value="DUF2827"/>
    <property type="match status" value="1"/>
</dbReference>
<dbReference type="Proteomes" id="UP000482155">
    <property type="component" value="Unassembled WGS sequence"/>
</dbReference>
<name>A0A6B3SQS6_9BURK</name>
<proteinExistence type="predicted"/>
<accession>A0A6B3SQS6</accession>